<dbReference type="PROSITE" id="PS51164">
    <property type="entry name" value="CBM1_2"/>
    <property type="match status" value="1"/>
</dbReference>
<evidence type="ECO:0000313" key="5">
    <source>
        <dbReference type="Proteomes" id="UP001221757"/>
    </source>
</evidence>
<evidence type="ECO:0000256" key="1">
    <source>
        <dbReference type="ARBA" id="ARBA00022729"/>
    </source>
</evidence>
<evidence type="ECO:0000313" key="4">
    <source>
        <dbReference type="EMBL" id="KAJ7698339.1"/>
    </source>
</evidence>
<dbReference type="InterPro" id="IPR000254">
    <property type="entry name" value="CBD"/>
</dbReference>
<protein>
    <recommendedName>
        <fullName evidence="3">CBM1 domain-containing protein</fullName>
    </recommendedName>
</protein>
<reference evidence="4" key="1">
    <citation type="submission" date="2023-03" db="EMBL/GenBank/DDBJ databases">
        <title>Massive genome expansion in bonnet fungi (Mycena s.s.) driven by repeated elements and novel gene families across ecological guilds.</title>
        <authorList>
            <consortium name="Lawrence Berkeley National Laboratory"/>
            <person name="Harder C.B."/>
            <person name="Miyauchi S."/>
            <person name="Viragh M."/>
            <person name="Kuo A."/>
            <person name="Thoen E."/>
            <person name="Andreopoulos B."/>
            <person name="Lu D."/>
            <person name="Skrede I."/>
            <person name="Drula E."/>
            <person name="Henrissat B."/>
            <person name="Morin E."/>
            <person name="Kohler A."/>
            <person name="Barry K."/>
            <person name="LaButti K."/>
            <person name="Morin E."/>
            <person name="Salamov A."/>
            <person name="Lipzen A."/>
            <person name="Mereny Z."/>
            <person name="Hegedus B."/>
            <person name="Baldrian P."/>
            <person name="Stursova M."/>
            <person name="Weitz H."/>
            <person name="Taylor A."/>
            <person name="Grigoriev I.V."/>
            <person name="Nagy L.G."/>
            <person name="Martin F."/>
            <person name="Kauserud H."/>
        </authorList>
    </citation>
    <scope>NUCLEOTIDE SEQUENCE</scope>
    <source>
        <strain evidence="4">CBHHK067</strain>
    </source>
</reference>
<keyword evidence="1 2" id="KW-0732">Signal</keyword>
<name>A0AAD7DUH4_MYCRO</name>
<dbReference type="SUPFAM" id="SSF57180">
    <property type="entry name" value="Cellulose-binding domain"/>
    <property type="match status" value="1"/>
</dbReference>
<dbReference type="EMBL" id="JARKIE010000026">
    <property type="protein sequence ID" value="KAJ7698339.1"/>
    <property type="molecule type" value="Genomic_DNA"/>
</dbReference>
<evidence type="ECO:0000259" key="3">
    <source>
        <dbReference type="PROSITE" id="PS51164"/>
    </source>
</evidence>
<organism evidence="4 5">
    <name type="scientific">Mycena rosella</name>
    <name type="common">Pink bonnet</name>
    <name type="synonym">Agaricus rosellus</name>
    <dbReference type="NCBI Taxonomy" id="1033263"/>
    <lineage>
        <taxon>Eukaryota</taxon>
        <taxon>Fungi</taxon>
        <taxon>Dikarya</taxon>
        <taxon>Basidiomycota</taxon>
        <taxon>Agaricomycotina</taxon>
        <taxon>Agaricomycetes</taxon>
        <taxon>Agaricomycetidae</taxon>
        <taxon>Agaricales</taxon>
        <taxon>Marasmiineae</taxon>
        <taxon>Mycenaceae</taxon>
        <taxon>Mycena</taxon>
    </lineage>
</organism>
<evidence type="ECO:0000256" key="2">
    <source>
        <dbReference type="SAM" id="SignalP"/>
    </source>
</evidence>
<comment type="caution">
    <text evidence="4">The sequence shown here is derived from an EMBL/GenBank/DDBJ whole genome shotgun (WGS) entry which is preliminary data.</text>
</comment>
<dbReference type="GO" id="GO:0030248">
    <property type="term" value="F:cellulose binding"/>
    <property type="evidence" value="ECO:0007669"/>
    <property type="project" value="InterPro"/>
</dbReference>
<feature type="signal peptide" evidence="2">
    <location>
        <begin position="1"/>
        <end position="19"/>
    </location>
</feature>
<keyword evidence="5" id="KW-1185">Reference proteome</keyword>
<gene>
    <name evidence="4" type="ORF">B0H17DRAFT_1196916</name>
</gene>
<dbReference type="GO" id="GO:0005975">
    <property type="term" value="P:carbohydrate metabolic process"/>
    <property type="evidence" value="ECO:0007669"/>
    <property type="project" value="InterPro"/>
</dbReference>
<dbReference type="Proteomes" id="UP001221757">
    <property type="component" value="Unassembled WGS sequence"/>
</dbReference>
<feature type="chain" id="PRO_5042010377" description="CBM1 domain-containing protein" evidence="2">
    <location>
        <begin position="20"/>
        <end position="77"/>
    </location>
</feature>
<dbReference type="GO" id="GO:0005576">
    <property type="term" value="C:extracellular region"/>
    <property type="evidence" value="ECO:0007669"/>
    <property type="project" value="InterPro"/>
</dbReference>
<proteinExistence type="predicted"/>
<dbReference type="SMART" id="SM00236">
    <property type="entry name" value="fCBD"/>
    <property type="match status" value="1"/>
</dbReference>
<dbReference type="InterPro" id="IPR035971">
    <property type="entry name" value="CBD_sf"/>
</dbReference>
<dbReference type="Pfam" id="PF00734">
    <property type="entry name" value="CBM_1"/>
    <property type="match status" value="1"/>
</dbReference>
<feature type="domain" description="CBM1" evidence="3">
    <location>
        <begin position="19"/>
        <end position="55"/>
    </location>
</feature>
<accession>A0AAD7DUH4</accession>
<dbReference type="AlphaFoldDB" id="A0AAD7DUH4"/>
<sequence>MLIRPALVISALSITSSLASIALYGQCGGDDIVWADTCSEGLVCQYMNFWYSQCLPPPIISSTATGDDTASTGTPSP</sequence>